<feature type="region of interest" description="Disordered" evidence="1">
    <location>
        <begin position="1"/>
        <end position="22"/>
    </location>
</feature>
<organism evidence="2 3">
    <name type="scientific">Aspergillus campestris (strain IBT 28561)</name>
    <dbReference type="NCBI Taxonomy" id="1392248"/>
    <lineage>
        <taxon>Eukaryota</taxon>
        <taxon>Fungi</taxon>
        <taxon>Dikarya</taxon>
        <taxon>Ascomycota</taxon>
        <taxon>Pezizomycotina</taxon>
        <taxon>Eurotiomycetes</taxon>
        <taxon>Eurotiomycetidae</taxon>
        <taxon>Eurotiales</taxon>
        <taxon>Aspergillaceae</taxon>
        <taxon>Aspergillus</taxon>
        <taxon>Aspergillus subgen. Circumdati</taxon>
    </lineage>
</organism>
<sequence>PSSPSSKPRKPTKGKRNQPVDRPMVFRADDKWTVEYELSELQGKQVSRLYNACQTRREKALSGRGEDEADAASNVYIRRLRDLAMKGRAYRAKQDDFDSKHGTVVLDEDV</sequence>
<dbReference type="AlphaFoldDB" id="A0A2I1CQ38"/>
<dbReference type="Proteomes" id="UP000234254">
    <property type="component" value="Unassembled WGS sequence"/>
</dbReference>
<feature type="non-terminal residue" evidence="2">
    <location>
        <position position="1"/>
    </location>
</feature>
<reference evidence="2" key="1">
    <citation type="submission" date="2016-12" db="EMBL/GenBank/DDBJ databases">
        <title>The genomes of Aspergillus section Nigri reveals drivers in fungal speciation.</title>
        <authorList>
            <consortium name="DOE Joint Genome Institute"/>
            <person name="Vesth T.C."/>
            <person name="Nybo J."/>
            <person name="Theobald S."/>
            <person name="Brandl J."/>
            <person name="Frisvad J.C."/>
            <person name="Nielsen K.F."/>
            <person name="Lyhne E.K."/>
            <person name="Kogle M.E."/>
            <person name="Kuo A."/>
            <person name="Riley R."/>
            <person name="Clum A."/>
            <person name="Nolan M."/>
            <person name="Lipzen A."/>
            <person name="Salamov A."/>
            <person name="Henrissat B."/>
            <person name="Wiebenga A."/>
            <person name="De vries R.P."/>
            <person name="Grigoriev I.V."/>
            <person name="Mortensen U.H."/>
            <person name="Andersen M.R."/>
            <person name="Baker S.E."/>
        </authorList>
    </citation>
    <scope>NUCLEOTIDE SEQUENCE</scope>
    <source>
        <strain evidence="2">IBT 28561</strain>
    </source>
</reference>
<dbReference type="VEuPathDB" id="FungiDB:P168DRAFT_322883"/>
<accession>A0A2I1CQ38</accession>
<dbReference type="OrthoDB" id="10249045at2759"/>
<dbReference type="EMBL" id="MSFM01000038">
    <property type="protein sequence ID" value="PKX99725.1"/>
    <property type="molecule type" value="Genomic_DNA"/>
</dbReference>
<comment type="caution">
    <text evidence="2">The sequence shown here is derived from an EMBL/GenBank/DDBJ whole genome shotgun (WGS) entry which is preliminary data.</text>
</comment>
<name>A0A2I1CQ38_ASPC2</name>
<dbReference type="RefSeq" id="XP_024688320.1">
    <property type="nucleotide sequence ID" value="XM_024840612.1"/>
</dbReference>
<gene>
    <name evidence="2" type="ORF">P168DRAFT_322883</name>
</gene>
<evidence type="ECO:0000313" key="3">
    <source>
        <dbReference type="Proteomes" id="UP000234254"/>
    </source>
</evidence>
<protein>
    <submittedName>
        <fullName evidence="2">Uncharacterized protein</fullName>
    </submittedName>
</protein>
<proteinExistence type="predicted"/>
<dbReference type="GeneID" id="36548136"/>
<keyword evidence="3" id="KW-1185">Reference proteome</keyword>
<feature type="compositionally biased region" description="Basic residues" evidence="1">
    <location>
        <begin position="7"/>
        <end position="16"/>
    </location>
</feature>
<evidence type="ECO:0000256" key="1">
    <source>
        <dbReference type="SAM" id="MobiDB-lite"/>
    </source>
</evidence>
<evidence type="ECO:0000313" key="2">
    <source>
        <dbReference type="EMBL" id="PKX99725.1"/>
    </source>
</evidence>